<dbReference type="InterPro" id="IPR036412">
    <property type="entry name" value="HAD-like_sf"/>
</dbReference>
<dbReference type="InterPro" id="IPR051400">
    <property type="entry name" value="HAD-like_hydrolase"/>
</dbReference>
<dbReference type="GO" id="GO:0016791">
    <property type="term" value="F:phosphatase activity"/>
    <property type="evidence" value="ECO:0007669"/>
    <property type="project" value="TreeGrafter"/>
</dbReference>
<organism evidence="4 5">
    <name type="scientific">Actinopolymorpha pittospori</name>
    <dbReference type="NCBI Taxonomy" id="648752"/>
    <lineage>
        <taxon>Bacteria</taxon>
        <taxon>Bacillati</taxon>
        <taxon>Actinomycetota</taxon>
        <taxon>Actinomycetes</taxon>
        <taxon>Propionibacteriales</taxon>
        <taxon>Actinopolymorphaceae</taxon>
        <taxon>Actinopolymorpha</taxon>
    </lineage>
</organism>
<dbReference type="SFLD" id="SFLDG01129">
    <property type="entry name" value="C1.5:_HAD__Beta-PGM__Phosphata"/>
    <property type="match status" value="1"/>
</dbReference>
<evidence type="ECO:0000313" key="5">
    <source>
        <dbReference type="Proteomes" id="UP000638648"/>
    </source>
</evidence>
<dbReference type="SFLD" id="SFLDS00003">
    <property type="entry name" value="Haloacid_Dehalogenase"/>
    <property type="match status" value="1"/>
</dbReference>
<keyword evidence="3" id="KW-0460">Magnesium</keyword>
<evidence type="ECO:0000256" key="3">
    <source>
        <dbReference type="ARBA" id="ARBA00022842"/>
    </source>
</evidence>
<keyword evidence="1" id="KW-0479">Metal-binding</keyword>
<dbReference type="Gene3D" id="3.40.50.1000">
    <property type="entry name" value="HAD superfamily/HAD-like"/>
    <property type="match status" value="1"/>
</dbReference>
<proteinExistence type="predicted"/>
<reference evidence="4" key="1">
    <citation type="submission" date="2020-10" db="EMBL/GenBank/DDBJ databases">
        <title>Sequencing the genomes of 1000 actinobacteria strains.</title>
        <authorList>
            <person name="Klenk H.-P."/>
        </authorList>
    </citation>
    <scope>NUCLEOTIDE SEQUENCE</scope>
    <source>
        <strain evidence="4">DSM 45354</strain>
    </source>
</reference>
<dbReference type="InterPro" id="IPR023214">
    <property type="entry name" value="HAD_sf"/>
</dbReference>
<gene>
    <name evidence="4" type="ORF">HEB94_006263</name>
</gene>
<dbReference type="SUPFAM" id="SSF56784">
    <property type="entry name" value="HAD-like"/>
    <property type="match status" value="1"/>
</dbReference>
<comment type="caution">
    <text evidence="4">The sequence shown here is derived from an EMBL/GenBank/DDBJ whole genome shotgun (WGS) entry which is preliminary data.</text>
</comment>
<dbReference type="Gene3D" id="1.20.120.710">
    <property type="entry name" value="Haloacid dehalogenase hydrolase-like domain"/>
    <property type="match status" value="1"/>
</dbReference>
<evidence type="ECO:0000256" key="2">
    <source>
        <dbReference type="ARBA" id="ARBA00022801"/>
    </source>
</evidence>
<sequence>MALLLLDLDNTLLDRDAAFRRAMTKFLLTYDLPAGDIEWVMDIDASGYLPRADLATALLERYAKLGPDAVQAFIDAGAADHVVLEESTRQALRRATAAGWACVIVTNGRVRQQERKIAISGLDAEVAGWVVSEGVGYRKPQREIFAAAADVVGARLEDGGWMVGDAPRHDIAGAVEVGLRSVWLHLGRPWPTDLAFRPTHVADDVAAALDHVVRSTPRQRVDH</sequence>
<dbReference type="PANTHER" id="PTHR46470:SF2">
    <property type="entry name" value="GLYCERALDEHYDE 3-PHOSPHATE PHOSPHATASE"/>
    <property type="match status" value="1"/>
</dbReference>
<accession>A0A927N6J2</accession>
<dbReference type="RefSeq" id="WP_192752992.1">
    <property type="nucleotide sequence ID" value="NZ_BAABJL010000162.1"/>
</dbReference>
<protein>
    <submittedName>
        <fullName evidence="4">Hydrolase of the HAD superfamily</fullName>
    </submittedName>
</protein>
<keyword evidence="5" id="KW-1185">Reference proteome</keyword>
<evidence type="ECO:0000256" key="1">
    <source>
        <dbReference type="ARBA" id="ARBA00022723"/>
    </source>
</evidence>
<dbReference type="Pfam" id="PF13242">
    <property type="entry name" value="Hydrolase_like"/>
    <property type="match status" value="1"/>
</dbReference>
<evidence type="ECO:0000313" key="4">
    <source>
        <dbReference type="EMBL" id="MBE1609415.1"/>
    </source>
</evidence>
<dbReference type="Proteomes" id="UP000638648">
    <property type="component" value="Unassembled WGS sequence"/>
</dbReference>
<dbReference type="EMBL" id="JADBEM010000001">
    <property type="protein sequence ID" value="MBE1609415.1"/>
    <property type="molecule type" value="Genomic_DNA"/>
</dbReference>
<dbReference type="AlphaFoldDB" id="A0A927N6J2"/>
<dbReference type="GO" id="GO:0046872">
    <property type="term" value="F:metal ion binding"/>
    <property type="evidence" value="ECO:0007669"/>
    <property type="project" value="UniProtKB-KW"/>
</dbReference>
<keyword evidence="2 4" id="KW-0378">Hydrolase</keyword>
<name>A0A927N6J2_9ACTN</name>
<dbReference type="PANTHER" id="PTHR46470">
    <property type="entry name" value="N-ACYLNEURAMINATE-9-PHOSPHATASE"/>
    <property type="match status" value="1"/>
</dbReference>